<organism evidence="1 2">
    <name type="scientific">Sulfobacillus benefaciens</name>
    <dbReference type="NCBI Taxonomy" id="453960"/>
    <lineage>
        <taxon>Bacteria</taxon>
        <taxon>Bacillati</taxon>
        <taxon>Bacillota</taxon>
        <taxon>Clostridia</taxon>
        <taxon>Eubacteriales</taxon>
        <taxon>Clostridiales Family XVII. Incertae Sedis</taxon>
        <taxon>Sulfobacillus</taxon>
    </lineage>
</organism>
<dbReference type="AlphaFoldDB" id="A0A2T2XE94"/>
<dbReference type="PROSITE" id="PS51257">
    <property type="entry name" value="PROKAR_LIPOPROTEIN"/>
    <property type="match status" value="1"/>
</dbReference>
<evidence type="ECO:0000313" key="1">
    <source>
        <dbReference type="EMBL" id="PSR32831.1"/>
    </source>
</evidence>
<sequence>MAKSLATHFQGLTIYPVAAGCWVGQDNQLNCDQNIVVEAVRPNTSAQQIAQDTAYMAQVASDLGKEFGQEAIFNQVDRDTTTEFVPGVYQKQLPPSMLDTRRPHRDPEMVFKDLLP</sequence>
<accession>A0A2T2XE94</accession>
<dbReference type="EMBL" id="PXYW01000031">
    <property type="protein sequence ID" value="PSR32831.1"/>
    <property type="molecule type" value="Genomic_DNA"/>
</dbReference>
<protein>
    <submittedName>
        <fullName evidence="1">Uncharacterized protein</fullName>
    </submittedName>
</protein>
<evidence type="ECO:0000313" key="2">
    <source>
        <dbReference type="Proteomes" id="UP000242972"/>
    </source>
</evidence>
<proteinExistence type="predicted"/>
<reference evidence="1 2" key="1">
    <citation type="journal article" date="2014" name="BMC Genomics">
        <title>Comparison of environmental and isolate Sulfobacillus genomes reveals diverse carbon, sulfur, nitrogen, and hydrogen metabolisms.</title>
        <authorList>
            <person name="Justice N.B."/>
            <person name="Norman A."/>
            <person name="Brown C.T."/>
            <person name="Singh A."/>
            <person name="Thomas B.C."/>
            <person name="Banfield J.F."/>
        </authorList>
    </citation>
    <scope>NUCLEOTIDE SEQUENCE [LARGE SCALE GENOMIC DNA]</scope>
    <source>
        <strain evidence="1">AMDSBA4</strain>
    </source>
</reference>
<dbReference type="Proteomes" id="UP000242972">
    <property type="component" value="Unassembled WGS sequence"/>
</dbReference>
<gene>
    <name evidence="1" type="ORF">C7B46_12735</name>
</gene>
<comment type="caution">
    <text evidence="1">The sequence shown here is derived from an EMBL/GenBank/DDBJ whole genome shotgun (WGS) entry which is preliminary data.</text>
</comment>
<name>A0A2T2XE94_9FIRM</name>